<dbReference type="Proteomes" id="UP001317742">
    <property type="component" value="Chromosome"/>
</dbReference>
<dbReference type="EMBL" id="AP026709">
    <property type="protein sequence ID" value="BDQ37315.1"/>
    <property type="molecule type" value="Genomic_DNA"/>
</dbReference>
<reference evidence="1 2" key="1">
    <citation type="submission" date="2022-08" db="EMBL/GenBank/DDBJ databases">
        <title>Genome Sequence of the sulphate-reducing bacterium, Pseudodesulfovibrio sp. SYK.</title>
        <authorList>
            <person name="Kondo R."/>
            <person name="Kataoka T."/>
        </authorList>
    </citation>
    <scope>NUCLEOTIDE SEQUENCE [LARGE SCALE GENOMIC DNA]</scope>
    <source>
        <strain evidence="1 2">SYK</strain>
    </source>
</reference>
<keyword evidence="2" id="KW-1185">Reference proteome</keyword>
<gene>
    <name evidence="1" type="ORF">SYK_16750</name>
</gene>
<evidence type="ECO:0000313" key="1">
    <source>
        <dbReference type="EMBL" id="BDQ37315.1"/>
    </source>
</evidence>
<proteinExistence type="predicted"/>
<sequence length="74" mass="8205">MATSPARNFCAGLSFWGASGGWGKGKKETLWKGLSLFPFPQTPIPISLPKLFVCASRKGGEKIYWFWRASPKAR</sequence>
<evidence type="ECO:0000313" key="2">
    <source>
        <dbReference type="Proteomes" id="UP001317742"/>
    </source>
</evidence>
<name>A0ABM8B163_9BACT</name>
<protein>
    <submittedName>
        <fullName evidence="1">Uncharacterized protein</fullName>
    </submittedName>
</protein>
<organism evidence="1 2">
    <name type="scientific">Pseudodesulfovibrio nedwellii</name>
    <dbReference type="NCBI Taxonomy" id="2973072"/>
    <lineage>
        <taxon>Bacteria</taxon>
        <taxon>Pseudomonadati</taxon>
        <taxon>Thermodesulfobacteriota</taxon>
        <taxon>Desulfovibrionia</taxon>
        <taxon>Desulfovibrionales</taxon>
        <taxon>Desulfovibrionaceae</taxon>
    </lineage>
</organism>
<accession>A0ABM8B163</accession>